<evidence type="ECO:0000256" key="3">
    <source>
        <dbReference type="ARBA" id="ARBA00023186"/>
    </source>
</evidence>
<dbReference type="SUPFAM" id="SSF48371">
    <property type="entry name" value="ARM repeat"/>
    <property type="match status" value="2"/>
</dbReference>
<dbReference type="FunCoup" id="E0VS67">
    <property type="interactions" value="1600"/>
</dbReference>
<dbReference type="GeneID" id="8234284"/>
<dbReference type="Pfam" id="PF12612">
    <property type="entry name" value="TFCD_C"/>
    <property type="match status" value="1"/>
</dbReference>
<dbReference type="InParanoid" id="E0VS67"/>
<dbReference type="GO" id="GO:0007021">
    <property type="term" value="P:tubulin complex assembly"/>
    <property type="evidence" value="ECO:0007669"/>
    <property type="project" value="InterPro"/>
</dbReference>
<evidence type="ECO:0000256" key="2">
    <source>
        <dbReference type="ARBA" id="ARBA00015003"/>
    </source>
</evidence>
<dbReference type="VEuPathDB" id="VectorBase:PHUM411960"/>
<gene>
    <name evidence="7" type="primary">8234284</name>
    <name evidence="6" type="ORF">Phum_PHUM411960</name>
</gene>
<dbReference type="GO" id="GO:0016328">
    <property type="term" value="C:lateral plasma membrane"/>
    <property type="evidence" value="ECO:0007669"/>
    <property type="project" value="TreeGrafter"/>
</dbReference>
<evidence type="ECO:0000259" key="5">
    <source>
        <dbReference type="Pfam" id="PF25767"/>
    </source>
</evidence>
<evidence type="ECO:0000256" key="1">
    <source>
        <dbReference type="ARBA" id="ARBA00006853"/>
    </source>
</evidence>
<dbReference type="GO" id="GO:0070830">
    <property type="term" value="P:bicellular tight junction assembly"/>
    <property type="evidence" value="ECO:0007669"/>
    <property type="project" value="TreeGrafter"/>
</dbReference>
<evidence type="ECO:0000313" key="8">
    <source>
        <dbReference type="Proteomes" id="UP000009046"/>
    </source>
</evidence>
<dbReference type="OrthoDB" id="10253476at2759"/>
<reference evidence="6" key="2">
    <citation type="submission" date="2007-04" db="EMBL/GenBank/DDBJ databases">
        <title>The genome of the human body louse.</title>
        <authorList>
            <consortium name="The Human Body Louse Genome Consortium"/>
            <person name="Kirkness E."/>
            <person name="Walenz B."/>
            <person name="Hass B."/>
            <person name="Bruggner R."/>
            <person name="Strausberg R."/>
        </authorList>
    </citation>
    <scope>NUCLEOTIDE SEQUENCE</scope>
    <source>
        <strain evidence="6">USDA</strain>
    </source>
</reference>
<dbReference type="EMBL" id="DS235745">
    <property type="protein sequence ID" value="EEB16223.1"/>
    <property type="molecule type" value="Genomic_DNA"/>
</dbReference>
<dbReference type="Pfam" id="PF23579">
    <property type="entry name" value="ARM_TBCD"/>
    <property type="match status" value="1"/>
</dbReference>
<dbReference type="Pfam" id="PF25767">
    <property type="entry name" value="ARM_TBCD_2nd"/>
    <property type="match status" value="1"/>
</dbReference>
<evidence type="ECO:0000313" key="6">
    <source>
        <dbReference type="EMBL" id="EEB16223.1"/>
    </source>
</evidence>
<dbReference type="EMBL" id="AAZO01005062">
    <property type="status" value="NOT_ANNOTATED_CDS"/>
    <property type="molecule type" value="Genomic_DNA"/>
</dbReference>
<dbReference type="InterPro" id="IPR033162">
    <property type="entry name" value="TBCD"/>
</dbReference>
<dbReference type="InterPro" id="IPR011989">
    <property type="entry name" value="ARM-like"/>
</dbReference>
<dbReference type="GO" id="GO:0034333">
    <property type="term" value="P:adherens junction assembly"/>
    <property type="evidence" value="ECO:0007669"/>
    <property type="project" value="TreeGrafter"/>
</dbReference>
<keyword evidence="3" id="KW-0143">Chaperone</keyword>
<dbReference type="InterPro" id="IPR022577">
    <property type="entry name" value="TBCD_C"/>
</dbReference>
<dbReference type="STRING" id="121224.E0VS67"/>
<dbReference type="GO" id="GO:0000226">
    <property type="term" value="P:microtubule cytoskeleton organization"/>
    <property type="evidence" value="ECO:0007669"/>
    <property type="project" value="TreeGrafter"/>
</dbReference>
<feature type="domain" description="Tubulin-folding cofactor D C-terminal" evidence="4">
    <location>
        <begin position="889"/>
        <end position="1075"/>
    </location>
</feature>
<dbReference type="HOGENOM" id="CLU_003043_0_0_1"/>
<dbReference type="Proteomes" id="UP000009046">
    <property type="component" value="Unassembled WGS sequence"/>
</dbReference>
<sequence>MVETDTEEILDEKETDNPGLACALEYFAEYDEVLKLIGNLSNIYNDSKDVEINIEKFNFILDKYQEQPHLLDPNLDKMLNELIIIIKEKNNPENLKALAFRYIKHIMKVRGFKVVVRHLPHEVTDLEPVLQLLENQNKECISHWEASYVLLLWMSIIVKIPFHMSRLDSFQNEGETQKTVIERLLFICKNYILASSYFMNPAAFLTSHYITRSDIKDKHLENFLDWIFEKVQFESGADLIIQRNCLNSLVTLAAILKHGKREDLLPHAPAMLQKMLKCDYKESNNSLLRKYAMKVYQRIGLTFLKPKLASWRYQRGNRFLADNLKQDRVQPTTVGGHGEDVEGAIINDNEDFDVPEEVEEVIEQLMQGLKDSDTAIRWSAAKGLGRVTGRLPKELGDEVVGTVLELLNPRESDRAWHGGCLTLAELGRRGLLLPQRLPVVVPLLLDALIYEDSRGYYSIGDHVRDAACYVAWSFARAYDAHIIKPFVNPIANGLLAVTLFDREIKCRRAASAAFQENVGRQGTFPHGIEIVTTADYFSVGIRQNSFLKISVFVAKFEDYTLPLINHLVEKKVDHWDVAIRELTASALHNLTPLVPDYLAEAILPILLAKTELLNLNGRHGSIISIAEIVHALSLLKKSIDSENLEKIKNLIYLYKEKRYFSIVGGEIIRQGFCTLIEKCAQSRLPFHQLPVIDELQSLMDECLISEVPIVRAKAGGALPAFFEEYYQKNVGGVKIVLQEKCNKLVNNYINELSCLNQTARLGYAMAIGNLPKFMIKGKVDELVSALLESLKITEPTLKWAESRRDSIKALVSLISTIGLEMLYTESEEKKKDLESIYQNLLVCLGEYTQDTRGDIGAWVRESAMSALEKMIIMTAKWNSKLLNESLMASIVGGIAQQAVERIDRTRCLAGKLFGSILYHKDPVIPHIPYREELLKIFPFETCGNGALWRAENESFPRFVRMLSFPCYTHNIMEGLILSIGGLTERLVKHSSTSLFTYLKSIEDRKELDRILNSIIDIFNTYLYNIRVILPLFIFLDRLLGSGVIREVLEDNKSKFAEELYRLTKLEIARIRDYKKLVNSMDLFCQLVQVKGWVSTRALSQMSVFLCHKLKAVRKSASSKLYECLLLYGDCTSIPEENLEEVMTILSDTNWENEQNEVRPIRNKLCELMNVRIPRVLDKTTTATPTTAPTPTTTTEH</sequence>
<dbReference type="PANTHER" id="PTHR12658:SF0">
    <property type="entry name" value="TUBULIN-SPECIFIC CHAPERONE D"/>
    <property type="match status" value="1"/>
</dbReference>
<dbReference type="InterPro" id="IPR016024">
    <property type="entry name" value="ARM-type_fold"/>
</dbReference>
<organism>
    <name type="scientific">Pediculus humanus subsp. corporis</name>
    <name type="common">Body louse</name>
    <dbReference type="NCBI Taxonomy" id="121224"/>
    <lineage>
        <taxon>Eukaryota</taxon>
        <taxon>Metazoa</taxon>
        <taxon>Ecdysozoa</taxon>
        <taxon>Arthropoda</taxon>
        <taxon>Hexapoda</taxon>
        <taxon>Insecta</taxon>
        <taxon>Pterygota</taxon>
        <taxon>Neoptera</taxon>
        <taxon>Paraneoptera</taxon>
        <taxon>Psocodea</taxon>
        <taxon>Troctomorpha</taxon>
        <taxon>Phthiraptera</taxon>
        <taxon>Anoplura</taxon>
        <taxon>Pediculidae</taxon>
        <taxon>Pediculus</taxon>
    </lineage>
</organism>
<dbReference type="CTD" id="8234284"/>
<dbReference type="RefSeq" id="XP_002428961.1">
    <property type="nucleotide sequence ID" value="XM_002428916.1"/>
</dbReference>
<comment type="similarity">
    <text evidence="1">Belongs to the TBCD family.</text>
</comment>
<reference evidence="6" key="1">
    <citation type="submission" date="2007-04" db="EMBL/GenBank/DDBJ databases">
        <title>Annotation of Pediculus humanus corporis strain USDA.</title>
        <authorList>
            <person name="Kirkness E."/>
            <person name="Hannick L."/>
            <person name="Hass B."/>
            <person name="Bruggner R."/>
            <person name="Lawson D."/>
            <person name="Bidwell S."/>
            <person name="Joardar V."/>
            <person name="Caler E."/>
            <person name="Walenz B."/>
            <person name="Inman J."/>
            <person name="Schobel S."/>
            <person name="Galinsky K."/>
            <person name="Amedeo P."/>
            <person name="Strausberg R."/>
        </authorList>
    </citation>
    <scope>NUCLEOTIDE SEQUENCE</scope>
    <source>
        <strain evidence="6">USDA</strain>
    </source>
</reference>
<dbReference type="GO" id="GO:0005096">
    <property type="term" value="F:GTPase activator activity"/>
    <property type="evidence" value="ECO:0007669"/>
    <property type="project" value="InterPro"/>
</dbReference>
<dbReference type="EnsemblMetazoa" id="PHUM411960-RA">
    <property type="protein sequence ID" value="PHUM411960-PA"/>
    <property type="gene ID" value="PHUM411960"/>
</dbReference>
<dbReference type="eggNOG" id="KOG1943">
    <property type="taxonomic scope" value="Eukaryota"/>
</dbReference>
<dbReference type="PANTHER" id="PTHR12658">
    <property type="entry name" value="BETA-TUBULIN COFACTOR D"/>
    <property type="match status" value="1"/>
</dbReference>
<dbReference type="KEGG" id="phu:Phum_PHUM411960"/>
<dbReference type="OMA" id="EPHEAWH"/>
<proteinExistence type="inferred from homology"/>
<dbReference type="AlphaFoldDB" id="E0VS67"/>
<dbReference type="GO" id="GO:0007023">
    <property type="term" value="P:post-chaperonin tubulin folding pathway"/>
    <property type="evidence" value="ECO:0007669"/>
    <property type="project" value="InterPro"/>
</dbReference>
<feature type="domain" description="Tubulin-folding cofactor D ARM repeats" evidence="5">
    <location>
        <begin position="287"/>
        <end position="528"/>
    </location>
</feature>
<dbReference type="Gene3D" id="1.25.10.10">
    <property type="entry name" value="Leucine-rich Repeat Variant"/>
    <property type="match status" value="2"/>
</dbReference>
<dbReference type="InterPro" id="IPR058033">
    <property type="entry name" value="ARM_TBCD_2nd"/>
</dbReference>
<keyword evidence="8" id="KW-1185">Reference proteome</keyword>
<name>E0VS67_PEDHC</name>
<accession>E0VS67</accession>
<protein>
    <recommendedName>
        <fullName evidence="2">Tubulin-specific chaperone D</fullName>
    </recommendedName>
</protein>
<evidence type="ECO:0000259" key="4">
    <source>
        <dbReference type="Pfam" id="PF12612"/>
    </source>
</evidence>
<evidence type="ECO:0000313" key="7">
    <source>
        <dbReference type="EnsemblMetazoa" id="PHUM411960-PA"/>
    </source>
</evidence>
<dbReference type="GO" id="GO:0048487">
    <property type="term" value="F:beta-tubulin binding"/>
    <property type="evidence" value="ECO:0007669"/>
    <property type="project" value="InterPro"/>
</dbReference>
<reference evidence="7" key="3">
    <citation type="submission" date="2021-02" db="UniProtKB">
        <authorList>
            <consortium name="EnsemblMetazoa"/>
        </authorList>
    </citation>
    <scope>IDENTIFICATION</scope>
    <source>
        <strain evidence="7">USDA</strain>
    </source>
</reference>